<evidence type="ECO:0000256" key="13">
    <source>
        <dbReference type="ARBA" id="ARBA00023146"/>
    </source>
</evidence>
<name>A0A7R8WQM2_9CRUS</name>
<dbReference type="SUPFAM" id="SSF52374">
    <property type="entry name" value="Nucleotidylyl transferase"/>
    <property type="match status" value="1"/>
</dbReference>
<gene>
    <name evidence="16" type="ORF">CTOB1V02_LOCUS14112</name>
</gene>
<organism evidence="16">
    <name type="scientific">Cyprideis torosa</name>
    <dbReference type="NCBI Taxonomy" id="163714"/>
    <lineage>
        <taxon>Eukaryota</taxon>
        <taxon>Metazoa</taxon>
        <taxon>Ecdysozoa</taxon>
        <taxon>Arthropoda</taxon>
        <taxon>Crustacea</taxon>
        <taxon>Oligostraca</taxon>
        <taxon>Ostracoda</taxon>
        <taxon>Podocopa</taxon>
        <taxon>Podocopida</taxon>
        <taxon>Cytherocopina</taxon>
        <taxon>Cytheroidea</taxon>
        <taxon>Cytherideidae</taxon>
        <taxon>Cyprideis</taxon>
    </lineage>
</organism>
<sequence length="390" mass="43914">MDSLGIEKPTVEPKATENIEEMIDLIAQLIDKDMAYASQGDVYYRVNSFRDYGKLSGRRLEDMQAGARIEVNEQKTNPMDFTLWKASKPGEPSWPSPWGDGRPGWHIECSAMSKKYLGETFDIHGGGQDLIFPHHENELAQSEGANGHPFAATWIHHGFVTIKDEKMSKSLGNFLTIRDILQQYSPEELRFFVFSTHYRNPLDFSETAMQDAITGLDRLYTCVAAIASLPDGKNSASPQSNAGDRQKLKELRARFLQAMDNDFNTAQAQGILFEMTKALNALMAKLATPPSTEDIHFLRQGAEEVKELGQIMGLLSKDPTSYLRDKKTRLLAQRDIAEEDINKLIADRNQARKIKNWEKSDEIRDLLLQKGIVLKDSAQGTSWTVKQSAT</sequence>
<comment type="similarity">
    <text evidence="3">Belongs to the class-I aminoacyl-tRNA synthetase family.</text>
</comment>
<evidence type="ECO:0000256" key="1">
    <source>
        <dbReference type="ARBA" id="ARBA00001947"/>
    </source>
</evidence>
<dbReference type="Pfam" id="PF09190">
    <property type="entry name" value="DALR_2"/>
    <property type="match status" value="1"/>
</dbReference>
<evidence type="ECO:0000256" key="14">
    <source>
        <dbReference type="ARBA" id="ARBA00031499"/>
    </source>
</evidence>
<evidence type="ECO:0000256" key="9">
    <source>
        <dbReference type="ARBA" id="ARBA00022741"/>
    </source>
</evidence>
<dbReference type="InterPro" id="IPR009080">
    <property type="entry name" value="tRNAsynth_Ia_anticodon-bd"/>
</dbReference>
<evidence type="ECO:0000256" key="12">
    <source>
        <dbReference type="ARBA" id="ARBA00022917"/>
    </source>
</evidence>
<dbReference type="GO" id="GO:0005524">
    <property type="term" value="F:ATP binding"/>
    <property type="evidence" value="ECO:0007669"/>
    <property type="project" value="UniProtKB-KW"/>
</dbReference>
<dbReference type="GO" id="GO:0006423">
    <property type="term" value="P:cysteinyl-tRNA aminoacylation"/>
    <property type="evidence" value="ECO:0007669"/>
    <property type="project" value="InterPro"/>
</dbReference>
<keyword evidence="13" id="KW-0030">Aminoacyl-tRNA synthetase</keyword>
<keyword evidence="7" id="KW-0436">Ligase</keyword>
<evidence type="ECO:0000313" key="16">
    <source>
        <dbReference type="EMBL" id="CAD7236297.1"/>
    </source>
</evidence>
<evidence type="ECO:0000256" key="11">
    <source>
        <dbReference type="ARBA" id="ARBA00022840"/>
    </source>
</evidence>
<dbReference type="FunFam" id="3.40.50.620:FF:000451">
    <property type="entry name" value="Cysteine-tRNA ligase-like protein"/>
    <property type="match status" value="1"/>
</dbReference>
<dbReference type="InterPro" id="IPR014729">
    <property type="entry name" value="Rossmann-like_a/b/a_fold"/>
</dbReference>
<keyword evidence="9" id="KW-0547">Nucleotide-binding</keyword>
<dbReference type="NCBIfam" id="TIGR00435">
    <property type="entry name" value="cysS"/>
    <property type="match status" value="1"/>
</dbReference>
<comment type="subcellular location">
    <subcellularLocation>
        <location evidence="2">Cytoplasm</location>
    </subcellularLocation>
</comment>
<reference evidence="16" key="1">
    <citation type="submission" date="2020-11" db="EMBL/GenBank/DDBJ databases">
        <authorList>
            <person name="Tran Van P."/>
        </authorList>
    </citation>
    <scope>NUCLEOTIDE SEQUENCE</scope>
</reference>
<dbReference type="PRINTS" id="PR00983">
    <property type="entry name" value="TRNASYNTHCYS"/>
</dbReference>
<proteinExistence type="inferred from homology"/>
<dbReference type="Gene3D" id="3.40.50.620">
    <property type="entry name" value="HUPs"/>
    <property type="match status" value="1"/>
</dbReference>
<comment type="cofactor">
    <cofactor evidence="1">
        <name>Zn(2+)</name>
        <dbReference type="ChEBI" id="CHEBI:29105"/>
    </cofactor>
</comment>
<dbReference type="PANTHER" id="PTHR10890:SF3">
    <property type="entry name" value="CYSTEINE--TRNA LIGASE, CYTOPLASMIC"/>
    <property type="match status" value="1"/>
</dbReference>
<keyword evidence="12" id="KW-0648">Protein biosynthesis</keyword>
<dbReference type="EC" id="6.1.1.16" evidence="4"/>
<protein>
    <recommendedName>
        <fullName evidence="5">Cysteine--tRNA ligase</fullName>
        <ecNumber evidence="4">6.1.1.16</ecNumber>
    </recommendedName>
    <alternativeName>
        <fullName evidence="15">Cysteine--tRNA ligase, cytoplasmic</fullName>
    </alternativeName>
    <alternativeName>
        <fullName evidence="14">Cysteinyl-tRNA synthetase</fullName>
    </alternativeName>
</protein>
<dbReference type="InterPro" id="IPR015273">
    <property type="entry name" value="Cys-tRNA-synt_Ia_DALR"/>
</dbReference>
<dbReference type="InterPro" id="IPR015803">
    <property type="entry name" value="Cys-tRNA-ligase"/>
</dbReference>
<evidence type="ECO:0000256" key="5">
    <source>
        <dbReference type="ARBA" id="ARBA00014738"/>
    </source>
</evidence>
<keyword evidence="6" id="KW-0963">Cytoplasm</keyword>
<keyword evidence="11" id="KW-0067">ATP-binding</keyword>
<evidence type="ECO:0000256" key="8">
    <source>
        <dbReference type="ARBA" id="ARBA00022723"/>
    </source>
</evidence>
<dbReference type="InterPro" id="IPR024909">
    <property type="entry name" value="Cys-tRNA/MSH_ligase"/>
</dbReference>
<accession>A0A7R8WQM2</accession>
<evidence type="ECO:0000256" key="7">
    <source>
        <dbReference type="ARBA" id="ARBA00022598"/>
    </source>
</evidence>
<evidence type="ECO:0000256" key="6">
    <source>
        <dbReference type="ARBA" id="ARBA00022490"/>
    </source>
</evidence>
<evidence type="ECO:0000256" key="15">
    <source>
        <dbReference type="ARBA" id="ARBA00039362"/>
    </source>
</evidence>
<dbReference type="GO" id="GO:0005829">
    <property type="term" value="C:cytosol"/>
    <property type="evidence" value="ECO:0007669"/>
    <property type="project" value="TreeGrafter"/>
</dbReference>
<dbReference type="AlphaFoldDB" id="A0A7R8WQM2"/>
<dbReference type="GO" id="GO:0004817">
    <property type="term" value="F:cysteine-tRNA ligase activity"/>
    <property type="evidence" value="ECO:0007669"/>
    <property type="project" value="UniProtKB-EC"/>
</dbReference>
<dbReference type="InterPro" id="IPR056411">
    <property type="entry name" value="CysS_C"/>
</dbReference>
<dbReference type="OrthoDB" id="438179at2759"/>
<dbReference type="Pfam" id="PF23493">
    <property type="entry name" value="CysS_C"/>
    <property type="match status" value="1"/>
</dbReference>
<dbReference type="SUPFAM" id="SSF47323">
    <property type="entry name" value="Anticodon-binding domain of a subclass of class I aminoacyl-tRNA synthetases"/>
    <property type="match status" value="1"/>
</dbReference>
<evidence type="ECO:0000256" key="2">
    <source>
        <dbReference type="ARBA" id="ARBA00004496"/>
    </source>
</evidence>
<dbReference type="GO" id="GO:0046872">
    <property type="term" value="F:metal ion binding"/>
    <property type="evidence" value="ECO:0007669"/>
    <property type="project" value="UniProtKB-KW"/>
</dbReference>
<dbReference type="InterPro" id="IPR032678">
    <property type="entry name" value="tRNA-synt_1_cat_dom"/>
</dbReference>
<evidence type="ECO:0000256" key="4">
    <source>
        <dbReference type="ARBA" id="ARBA00012832"/>
    </source>
</evidence>
<keyword evidence="10" id="KW-0862">Zinc</keyword>
<dbReference type="EMBL" id="OB677958">
    <property type="protein sequence ID" value="CAD7236297.1"/>
    <property type="molecule type" value="Genomic_DNA"/>
</dbReference>
<evidence type="ECO:0000256" key="10">
    <source>
        <dbReference type="ARBA" id="ARBA00022833"/>
    </source>
</evidence>
<evidence type="ECO:0000256" key="3">
    <source>
        <dbReference type="ARBA" id="ARBA00005594"/>
    </source>
</evidence>
<keyword evidence="8" id="KW-0479">Metal-binding</keyword>
<dbReference type="Pfam" id="PF01406">
    <property type="entry name" value="tRNA-synt_1e"/>
    <property type="match status" value="1"/>
</dbReference>
<dbReference type="SMART" id="SM00840">
    <property type="entry name" value="DALR_2"/>
    <property type="match status" value="1"/>
</dbReference>
<dbReference type="PANTHER" id="PTHR10890">
    <property type="entry name" value="CYSTEINYL-TRNA SYNTHETASE"/>
    <property type="match status" value="1"/>
</dbReference>
<dbReference type="Gene3D" id="1.20.120.1910">
    <property type="entry name" value="Cysteine-tRNA ligase, C-terminal anti-codon recognition domain"/>
    <property type="match status" value="1"/>
</dbReference>